<name>A0AAN9XDV0_PSOTE</name>
<proteinExistence type="predicted"/>
<dbReference type="Proteomes" id="UP001386955">
    <property type="component" value="Unassembled WGS sequence"/>
</dbReference>
<protein>
    <submittedName>
        <fullName evidence="1">Uncharacterized protein</fullName>
    </submittedName>
</protein>
<dbReference type="AlphaFoldDB" id="A0AAN9XDV0"/>
<sequence length="83" mass="9791">MLWFTQIKENNRKCFNLCNKYVVWSVLYQNKLACKVVDTILCVLLKNQVNFSIKQKGTLHVLDSLNFINILFGQVLKLHIYID</sequence>
<organism evidence="1 2">
    <name type="scientific">Psophocarpus tetragonolobus</name>
    <name type="common">Winged bean</name>
    <name type="synonym">Dolichos tetragonolobus</name>
    <dbReference type="NCBI Taxonomy" id="3891"/>
    <lineage>
        <taxon>Eukaryota</taxon>
        <taxon>Viridiplantae</taxon>
        <taxon>Streptophyta</taxon>
        <taxon>Embryophyta</taxon>
        <taxon>Tracheophyta</taxon>
        <taxon>Spermatophyta</taxon>
        <taxon>Magnoliopsida</taxon>
        <taxon>eudicotyledons</taxon>
        <taxon>Gunneridae</taxon>
        <taxon>Pentapetalae</taxon>
        <taxon>rosids</taxon>
        <taxon>fabids</taxon>
        <taxon>Fabales</taxon>
        <taxon>Fabaceae</taxon>
        <taxon>Papilionoideae</taxon>
        <taxon>50 kb inversion clade</taxon>
        <taxon>NPAAA clade</taxon>
        <taxon>indigoferoid/millettioid clade</taxon>
        <taxon>Phaseoleae</taxon>
        <taxon>Psophocarpus</taxon>
    </lineage>
</organism>
<reference evidence="1 2" key="1">
    <citation type="submission" date="2024-01" db="EMBL/GenBank/DDBJ databases">
        <title>The genomes of 5 underutilized Papilionoideae crops provide insights into root nodulation and disease resistanc.</title>
        <authorList>
            <person name="Jiang F."/>
        </authorList>
    </citation>
    <scope>NUCLEOTIDE SEQUENCE [LARGE SCALE GENOMIC DNA]</scope>
    <source>
        <strain evidence="1">DUOXIRENSHENG_FW03</strain>
        <tissue evidence="1">Leaves</tissue>
    </source>
</reference>
<keyword evidence="2" id="KW-1185">Reference proteome</keyword>
<evidence type="ECO:0000313" key="1">
    <source>
        <dbReference type="EMBL" id="KAK7388426.1"/>
    </source>
</evidence>
<accession>A0AAN9XDV0</accession>
<evidence type="ECO:0000313" key="2">
    <source>
        <dbReference type="Proteomes" id="UP001386955"/>
    </source>
</evidence>
<comment type="caution">
    <text evidence="1">The sequence shown here is derived from an EMBL/GenBank/DDBJ whole genome shotgun (WGS) entry which is preliminary data.</text>
</comment>
<gene>
    <name evidence="1" type="ORF">VNO78_23242</name>
</gene>
<dbReference type="EMBL" id="JAYMYS010000006">
    <property type="protein sequence ID" value="KAK7388426.1"/>
    <property type="molecule type" value="Genomic_DNA"/>
</dbReference>